<dbReference type="Proteomes" id="UP001431449">
    <property type="component" value="Unassembled WGS sequence"/>
</dbReference>
<feature type="compositionally biased region" description="Pro residues" evidence="1">
    <location>
        <begin position="369"/>
        <end position="378"/>
    </location>
</feature>
<dbReference type="InterPro" id="IPR001633">
    <property type="entry name" value="EAL_dom"/>
</dbReference>
<comment type="caution">
    <text evidence="4">The sequence shown here is derived from an EMBL/GenBank/DDBJ whole genome shotgun (WGS) entry which is preliminary data.</text>
</comment>
<feature type="domain" description="EAL" evidence="2">
    <location>
        <begin position="1027"/>
        <end position="1275"/>
    </location>
</feature>
<reference evidence="4" key="1">
    <citation type="submission" date="2022-04" db="EMBL/GenBank/DDBJ databases">
        <title>Lysobacter sp. CAU 1642 isolated from sea sand.</title>
        <authorList>
            <person name="Kim W."/>
        </authorList>
    </citation>
    <scope>NUCLEOTIDE SEQUENCE</scope>
    <source>
        <strain evidence="4">CAU 1642</strain>
    </source>
</reference>
<proteinExistence type="predicted"/>
<dbReference type="PROSITE" id="PS50887">
    <property type="entry name" value="GGDEF"/>
    <property type="match status" value="1"/>
</dbReference>
<dbReference type="PANTHER" id="PTHR33121:SF23">
    <property type="entry name" value="CYCLIC DI-GMP PHOSPHODIESTERASE PDEB"/>
    <property type="match status" value="1"/>
</dbReference>
<dbReference type="SMART" id="SM00052">
    <property type="entry name" value="EAL"/>
    <property type="match status" value="1"/>
</dbReference>
<dbReference type="InterPro" id="IPR035919">
    <property type="entry name" value="EAL_sf"/>
</dbReference>
<dbReference type="InterPro" id="IPR029787">
    <property type="entry name" value="Nucleotide_cyclase"/>
</dbReference>
<dbReference type="Gene3D" id="3.30.70.270">
    <property type="match status" value="1"/>
</dbReference>
<accession>A0ABT0GM11</accession>
<dbReference type="SUPFAM" id="SSF141868">
    <property type="entry name" value="EAL domain-like"/>
    <property type="match status" value="1"/>
</dbReference>
<dbReference type="Pfam" id="PF07793">
    <property type="entry name" value="DUF1631"/>
    <property type="match status" value="1"/>
</dbReference>
<dbReference type="EMBL" id="JALNMH010000023">
    <property type="protein sequence ID" value="MCK7595583.1"/>
    <property type="molecule type" value="Genomic_DNA"/>
</dbReference>
<dbReference type="InterPro" id="IPR012434">
    <property type="entry name" value="DUF1631"/>
</dbReference>
<dbReference type="NCBIfam" id="TIGR00254">
    <property type="entry name" value="GGDEF"/>
    <property type="match status" value="1"/>
</dbReference>
<dbReference type="CDD" id="cd01948">
    <property type="entry name" value="EAL"/>
    <property type="match status" value="1"/>
</dbReference>
<dbReference type="InterPro" id="IPR050706">
    <property type="entry name" value="Cyclic-di-GMP_PDE-like"/>
</dbReference>
<dbReference type="Pfam" id="PF00990">
    <property type="entry name" value="GGDEF"/>
    <property type="match status" value="1"/>
</dbReference>
<protein>
    <submittedName>
        <fullName evidence="4">DUF1631 family protein</fullName>
    </submittedName>
</protein>
<feature type="region of interest" description="Disordered" evidence="1">
    <location>
        <begin position="1"/>
        <end position="30"/>
    </location>
</feature>
<feature type="region of interest" description="Disordered" evidence="1">
    <location>
        <begin position="319"/>
        <end position="411"/>
    </location>
</feature>
<dbReference type="CDD" id="cd01949">
    <property type="entry name" value="GGDEF"/>
    <property type="match status" value="1"/>
</dbReference>
<evidence type="ECO:0000259" key="2">
    <source>
        <dbReference type="PROSITE" id="PS50883"/>
    </source>
</evidence>
<dbReference type="Pfam" id="PF00563">
    <property type="entry name" value="EAL"/>
    <property type="match status" value="1"/>
</dbReference>
<dbReference type="SMART" id="SM00267">
    <property type="entry name" value="GGDEF"/>
    <property type="match status" value="1"/>
</dbReference>
<sequence length="1275" mass="139436">MASTEPGNAPHPRPPATARLGLPVSPGQEQRWGVHGLDGDLITLRRTDGHPVPQFTAGSQLDLCWQDVDERVHLELRATLLERGELGLRLELASPNEWQRQQLDRLQQSLAGSGARPGPAEDVVRRAVEALARVLRSDLPPRVENLFRQSELALDPARLDFAREIGGIPLAEAERRLREVGPTVASDLLSAIVGSIEAPGRQPQRARRSQALRLVDDDEMQVWLNRSESLRRVERDAKTGWHALQPLLAELQQVEPERDPESLSVESLLDALLSALRSAGLESPLQQLVMRCAARPDALDVPGLYVGLQMALLRAGLRTPQKSVGGPRPAAPPPAPARRDPATAARQAAESGGASPGPSTPQSSEIPAGPEPPSPVRPGPVAAAPSPFVAARTGLAQPPPPPAETPQVPTRSALEAAHRLWSLGPGALTPSADAEGAISDDLLREAVRRASAGDAAQFRQRLVEKASELGGGSLQADARQTEAMELLARLHQAIGTDPLLSNQFREWTQPLLAPILGAQLRPEGLGDSGETIRRLLELLEFGSVVCAQRDDAPTRELRQRIEAVVGGLAELPALLPPELNAAAGELDALLKRHRRAGSAVEDRVVEACVGQHRLIEARRLVDRELTERFAGRSLPEPLAALLDDRLHAMLVLAALREGKDSEAWAGHMTRLDQLEQALGSEPGEASRPEREALLAGVEQWMQQLGAGLAGDQAIPQSQADAVMLALRDASAKATEWPGKEAPPAPLISSLDETSDLSAQQLRLMQPGDWLAFDLHQAAPRLLKLAWHSPDRRRFVFVTQLGHKAEDMADDELLELLRGGKVSLLEDGKSTVVERAWRRMLEGLHDELAEQASRDPLTGLFNRKELDRRLLAWINARHRPPLAVLWVGADYQRMLNQTLGMEGGDHALKLLATTLGELAHDHDPERAYVARMAGDEFVMVLPRCDGPLAEMVAGRLRDELEDMDPHWEGKRFRLSVSIGVVVADENCSGGEALLRDAERACGAAKELGRGRTYVHQIDDFRLSQMRETVDWVGKVEQSLEQGQLVLFGQRAESLSEKAKAGPDYLEVLLRMRSEEGMTTPQNFIIAAERYGQITAIDRFVLQQLGLHLMASDASRSFRIAFNLSAHNVVDPEFIGEIIETLRAQPQPMHQLCVELTETAAIQQLAAASEGMRRLNEAGIAMVLDDFGSGWSSYNYLRRLPVDIVKVDGAFIKDIATNPQDLALARSINEVAHMLGKMTVAEHIEDKVTLDLVREIGFDYAQGYYIETPQPLTQHLD</sequence>
<dbReference type="InterPro" id="IPR043128">
    <property type="entry name" value="Rev_trsase/Diguanyl_cyclase"/>
</dbReference>
<dbReference type="PANTHER" id="PTHR33121">
    <property type="entry name" value="CYCLIC DI-GMP PHOSPHODIESTERASE PDEF"/>
    <property type="match status" value="1"/>
</dbReference>
<organism evidence="4 5">
    <name type="scientific">Pseudomarimonas salicorniae</name>
    <dbReference type="NCBI Taxonomy" id="2933270"/>
    <lineage>
        <taxon>Bacteria</taxon>
        <taxon>Pseudomonadati</taxon>
        <taxon>Pseudomonadota</taxon>
        <taxon>Gammaproteobacteria</taxon>
        <taxon>Lysobacterales</taxon>
        <taxon>Lysobacteraceae</taxon>
        <taxon>Pseudomarimonas</taxon>
    </lineage>
</organism>
<feature type="domain" description="GGDEF" evidence="3">
    <location>
        <begin position="879"/>
        <end position="1016"/>
    </location>
</feature>
<evidence type="ECO:0000313" key="4">
    <source>
        <dbReference type="EMBL" id="MCK7595583.1"/>
    </source>
</evidence>
<feature type="compositionally biased region" description="Low complexity" evidence="1">
    <location>
        <begin position="379"/>
        <end position="391"/>
    </location>
</feature>
<evidence type="ECO:0000256" key="1">
    <source>
        <dbReference type="SAM" id="MobiDB-lite"/>
    </source>
</evidence>
<name>A0ABT0GM11_9GAMM</name>
<dbReference type="InterPro" id="IPR000160">
    <property type="entry name" value="GGDEF_dom"/>
</dbReference>
<gene>
    <name evidence="4" type="ORF">M0G41_18200</name>
</gene>
<evidence type="ECO:0000313" key="5">
    <source>
        <dbReference type="Proteomes" id="UP001431449"/>
    </source>
</evidence>
<dbReference type="PROSITE" id="PS50883">
    <property type="entry name" value="EAL"/>
    <property type="match status" value="1"/>
</dbReference>
<dbReference type="RefSeq" id="WP_248211624.1">
    <property type="nucleotide sequence ID" value="NZ_JALNMH010000023.1"/>
</dbReference>
<dbReference type="Gene3D" id="3.20.20.450">
    <property type="entry name" value="EAL domain"/>
    <property type="match status" value="1"/>
</dbReference>
<dbReference type="SUPFAM" id="SSF55073">
    <property type="entry name" value="Nucleotide cyclase"/>
    <property type="match status" value="1"/>
</dbReference>
<evidence type="ECO:0000259" key="3">
    <source>
        <dbReference type="PROSITE" id="PS50887"/>
    </source>
</evidence>
<keyword evidence="5" id="KW-1185">Reference proteome</keyword>